<organism evidence="1 2">
    <name type="scientific">Sphingomonas panacis</name>
    <dbReference type="NCBI Taxonomy" id="1560345"/>
    <lineage>
        <taxon>Bacteria</taxon>
        <taxon>Pseudomonadati</taxon>
        <taxon>Pseudomonadota</taxon>
        <taxon>Alphaproteobacteria</taxon>
        <taxon>Sphingomonadales</taxon>
        <taxon>Sphingomonadaceae</taxon>
        <taxon>Sphingomonas</taxon>
    </lineage>
</organism>
<gene>
    <name evidence="1" type="ORF">AWL63_10155</name>
</gene>
<sequence length="76" mass="8348">MISLGLMQRRIAHPVVDGRLPPTCTAQRDTDLLGERTSLYFSIQRCPAEAGAIEHGFKAEDAVGWVGFHGMIPVRV</sequence>
<dbReference type="AlphaFoldDB" id="A0A1B3ZA32"/>
<keyword evidence="2" id="KW-1185">Reference proteome</keyword>
<protein>
    <submittedName>
        <fullName evidence="1">Uncharacterized protein</fullName>
    </submittedName>
</protein>
<proteinExistence type="predicted"/>
<dbReference type="KEGG" id="span:AWL63_10155"/>
<accession>A0A1B3ZA32</accession>
<reference evidence="1 2" key="1">
    <citation type="submission" date="2016-01" db="EMBL/GenBank/DDBJ databases">
        <title>Complete genome and mega plasmid sequence of Sphingomonas panacis DCY99 elicits systemic resistance in rice to Xanthomonas oryzae.</title>
        <authorList>
            <person name="Kim Y.J."/>
            <person name="Yang D.C."/>
            <person name="Sing P."/>
        </authorList>
    </citation>
    <scope>NUCLEOTIDE SEQUENCE [LARGE SCALE GENOMIC DNA]</scope>
    <source>
        <strain evidence="1 2">DCY99</strain>
    </source>
</reference>
<evidence type="ECO:0000313" key="1">
    <source>
        <dbReference type="EMBL" id="AOH84278.1"/>
    </source>
</evidence>
<name>A0A1B3ZA32_9SPHN</name>
<dbReference type="Proteomes" id="UP000094256">
    <property type="component" value="Chromosome"/>
</dbReference>
<dbReference type="EMBL" id="CP014168">
    <property type="protein sequence ID" value="AOH84278.1"/>
    <property type="molecule type" value="Genomic_DNA"/>
</dbReference>
<evidence type="ECO:0000313" key="2">
    <source>
        <dbReference type="Proteomes" id="UP000094256"/>
    </source>
</evidence>